<evidence type="ECO:0000313" key="9">
    <source>
        <dbReference type="Proteomes" id="UP000037953"/>
    </source>
</evidence>
<evidence type="ECO:0000256" key="5">
    <source>
        <dbReference type="ARBA" id="ARBA00023136"/>
    </source>
</evidence>
<keyword evidence="3 6" id="KW-1133">Transmembrane helix</keyword>
<dbReference type="SMART" id="SM00530">
    <property type="entry name" value="HTH_XRE"/>
    <property type="match status" value="1"/>
</dbReference>
<dbReference type="PROSITE" id="PS50943">
    <property type="entry name" value="HTH_CROC1"/>
    <property type="match status" value="1"/>
</dbReference>
<dbReference type="Proteomes" id="UP000037953">
    <property type="component" value="Unassembled WGS sequence"/>
</dbReference>
<dbReference type="SUPFAM" id="SSF47413">
    <property type="entry name" value="lambda repressor-like DNA-binding domains"/>
    <property type="match status" value="1"/>
</dbReference>
<dbReference type="GO" id="GO:0005829">
    <property type="term" value="C:cytosol"/>
    <property type="evidence" value="ECO:0007669"/>
    <property type="project" value="TreeGrafter"/>
</dbReference>
<organism evidence="8 9">
    <name type="scientific">Chryseobacterium indologenes</name>
    <name type="common">Flavobacterium indologenes</name>
    <dbReference type="NCBI Taxonomy" id="253"/>
    <lineage>
        <taxon>Bacteria</taxon>
        <taxon>Pseudomonadati</taxon>
        <taxon>Bacteroidota</taxon>
        <taxon>Flavobacteriia</taxon>
        <taxon>Flavobacteriales</taxon>
        <taxon>Weeksellaceae</taxon>
        <taxon>Chryseobacterium group</taxon>
        <taxon>Chryseobacterium</taxon>
    </lineage>
</organism>
<dbReference type="Pfam" id="PF01381">
    <property type="entry name" value="HTH_3"/>
    <property type="match status" value="1"/>
</dbReference>
<comment type="subcellular location">
    <subcellularLocation>
        <location evidence="1">Membrane</location>
        <topology evidence="1">Multi-pass membrane protein</topology>
    </subcellularLocation>
</comment>
<gene>
    <name evidence="8" type="ORF">AOB46_21640</name>
</gene>
<accession>A0A0N0ZSW1</accession>
<dbReference type="InterPro" id="IPR010982">
    <property type="entry name" value="Lambda_DNA-bd_dom_sf"/>
</dbReference>
<protein>
    <submittedName>
        <fullName evidence="8">XRE family transcriptional regulator</fullName>
    </submittedName>
</protein>
<keyword evidence="2 6" id="KW-0812">Transmembrane</keyword>
<dbReference type="Gene3D" id="1.10.260.40">
    <property type="entry name" value="lambda repressor-like DNA-binding domains"/>
    <property type="match status" value="1"/>
</dbReference>
<dbReference type="InterPro" id="IPR050807">
    <property type="entry name" value="TransReg_Diox_bact_type"/>
</dbReference>
<keyword evidence="5 6" id="KW-0472">Membrane</keyword>
<evidence type="ECO:0000259" key="7">
    <source>
        <dbReference type="PROSITE" id="PS50943"/>
    </source>
</evidence>
<dbReference type="OrthoDB" id="1357763at2"/>
<dbReference type="PANTHER" id="PTHR46797">
    <property type="entry name" value="HTH-TYPE TRANSCRIPTIONAL REGULATOR"/>
    <property type="match status" value="1"/>
</dbReference>
<proteinExistence type="predicted"/>
<feature type="transmembrane region" description="Helical" evidence="6">
    <location>
        <begin position="77"/>
        <end position="98"/>
    </location>
</feature>
<dbReference type="Pfam" id="PF09685">
    <property type="entry name" value="MamF_MmsF"/>
    <property type="match status" value="1"/>
</dbReference>
<feature type="transmembrane region" description="Helical" evidence="6">
    <location>
        <begin position="110"/>
        <end position="131"/>
    </location>
</feature>
<dbReference type="AlphaFoldDB" id="A0A0N0ZSW1"/>
<evidence type="ECO:0000256" key="4">
    <source>
        <dbReference type="ARBA" id="ARBA00023125"/>
    </source>
</evidence>
<evidence type="ECO:0000256" key="2">
    <source>
        <dbReference type="ARBA" id="ARBA00022692"/>
    </source>
</evidence>
<evidence type="ECO:0000313" key="8">
    <source>
        <dbReference type="EMBL" id="KPE49158.1"/>
    </source>
</evidence>
<dbReference type="PATRIC" id="fig|253.9.peg.2744"/>
<keyword evidence="4" id="KW-0238">DNA-binding</keyword>
<evidence type="ECO:0000256" key="1">
    <source>
        <dbReference type="ARBA" id="ARBA00004141"/>
    </source>
</evidence>
<feature type="transmembrane region" description="Helical" evidence="6">
    <location>
        <begin position="143"/>
        <end position="162"/>
    </location>
</feature>
<reference evidence="9" key="2">
    <citation type="submission" date="2015-09" db="EMBL/GenBank/DDBJ databases">
        <title>Draft genome sequence of a multidrug-resistant Chryseobacterium indologenes isolate from Malaysia.</title>
        <authorList>
            <person name="Yu C.Y."/>
            <person name="Ang G.Y."/>
            <person name="Chan K.-G."/>
        </authorList>
    </citation>
    <scope>NUCLEOTIDE SEQUENCE [LARGE SCALE GENOMIC DNA]</scope>
    <source>
        <strain evidence="9">CI_885</strain>
    </source>
</reference>
<dbReference type="GO" id="GO:0003700">
    <property type="term" value="F:DNA-binding transcription factor activity"/>
    <property type="evidence" value="ECO:0007669"/>
    <property type="project" value="TreeGrafter"/>
</dbReference>
<evidence type="ECO:0000256" key="6">
    <source>
        <dbReference type="SAM" id="Phobius"/>
    </source>
</evidence>
<reference evidence="8 9" key="1">
    <citation type="journal article" date="2015" name="Genom Data">
        <title>Draft genome sequence of a multidrug-resistant Chryseobacterium indologenes isolate from Malaysia.</title>
        <authorList>
            <person name="Yu C.Y."/>
            <person name="Ang G.Y."/>
            <person name="Cheng H.J."/>
            <person name="Cheong Y.M."/>
            <person name="Yin W.F."/>
            <person name="Chan K.G."/>
        </authorList>
    </citation>
    <scope>NUCLEOTIDE SEQUENCE [LARGE SCALE GENOMIC DNA]</scope>
    <source>
        <strain evidence="8 9">CI_885</strain>
    </source>
</reference>
<comment type="caution">
    <text evidence="8">The sequence shown here is derived from an EMBL/GenBank/DDBJ whole genome shotgun (WGS) entry which is preliminary data.</text>
</comment>
<dbReference type="EMBL" id="LJOD01000023">
    <property type="protein sequence ID" value="KPE49158.1"/>
    <property type="molecule type" value="Genomic_DNA"/>
</dbReference>
<dbReference type="InterPro" id="IPR019109">
    <property type="entry name" value="MamF_MmsF"/>
</dbReference>
<name>A0A0N0ZSW1_CHRID</name>
<feature type="domain" description="HTH cro/C1-type" evidence="7">
    <location>
        <begin position="5"/>
        <end position="58"/>
    </location>
</feature>
<sequence>MNNRVKILRELQNLTQTELAEKSGLSLRTVQRIEAGNTPKGFTLKAIAQSLEVKPEDLIPNPDNETKAMVTDRAKMINLSALSGLIIPFGGVILPLILTYRTKDQENKKLGKEIAGVQIILSAVLSVLMILSPFVQKELMMKFPLFLPILISFIGLKLWIIFKNGTSLNQKNELDIKLKNNFL</sequence>
<dbReference type="CDD" id="cd00093">
    <property type="entry name" value="HTH_XRE"/>
    <property type="match status" value="1"/>
</dbReference>
<evidence type="ECO:0000256" key="3">
    <source>
        <dbReference type="ARBA" id="ARBA00022989"/>
    </source>
</evidence>
<dbReference type="PANTHER" id="PTHR46797:SF1">
    <property type="entry name" value="METHYLPHOSPHONATE SYNTHASE"/>
    <property type="match status" value="1"/>
</dbReference>
<dbReference type="GO" id="GO:0003677">
    <property type="term" value="F:DNA binding"/>
    <property type="evidence" value="ECO:0007669"/>
    <property type="project" value="UniProtKB-KW"/>
</dbReference>
<dbReference type="InterPro" id="IPR001387">
    <property type="entry name" value="Cro/C1-type_HTH"/>
</dbReference>